<dbReference type="Proteomes" id="UP000095606">
    <property type="component" value="Unassembled WGS sequence"/>
</dbReference>
<dbReference type="EC" id="2.4.-.-" evidence="3 4"/>
<dbReference type="InterPro" id="IPR028098">
    <property type="entry name" value="Glyco_trans_4-like_N"/>
</dbReference>
<evidence type="ECO:0000259" key="1">
    <source>
        <dbReference type="Pfam" id="PF00534"/>
    </source>
</evidence>
<dbReference type="EMBL" id="CP103141">
    <property type="protein sequence ID" value="UVQ72630.1"/>
    <property type="molecule type" value="Genomic_DNA"/>
</dbReference>
<dbReference type="Pfam" id="PF00534">
    <property type="entry name" value="Glycos_transf_1"/>
    <property type="match status" value="1"/>
</dbReference>
<name>A0A174TNA3_9BACE</name>
<organism evidence="3 5">
    <name type="scientific">Bacteroides faecis</name>
    <dbReference type="NCBI Taxonomy" id="674529"/>
    <lineage>
        <taxon>Bacteria</taxon>
        <taxon>Pseudomonadati</taxon>
        <taxon>Bacteroidota</taxon>
        <taxon>Bacteroidia</taxon>
        <taxon>Bacteroidales</taxon>
        <taxon>Bacteroidaceae</taxon>
        <taxon>Bacteroides</taxon>
    </lineage>
</organism>
<gene>
    <name evidence="3" type="primary">rfaG</name>
    <name evidence="3" type="ORF">ERS852461_04258</name>
    <name evidence="4" type="ORF">NXY30_16300</name>
</gene>
<dbReference type="Gene3D" id="3.40.50.2000">
    <property type="entry name" value="Glycogen Phosphorylase B"/>
    <property type="match status" value="2"/>
</dbReference>
<accession>A0A174TNA3</accession>
<dbReference type="GO" id="GO:0016757">
    <property type="term" value="F:glycosyltransferase activity"/>
    <property type="evidence" value="ECO:0007669"/>
    <property type="project" value="UniProtKB-KW"/>
</dbReference>
<dbReference type="Proteomes" id="UP001060104">
    <property type="component" value="Chromosome"/>
</dbReference>
<evidence type="ECO:0000313" key="4">
    <source>
        <dbReference type="EMBL" id="UVQ72630.1"/>
    </source>
</evidence>
<dbReference type="Pfam" id="PF13439">
    <property type="entry name" value="Glyco_transf_4"/>
    <property type="match status" value="1"/>
</dbReference>
<evidence type="ECO:0000259" key="2">
    <source>
        <dbReference type="Pfam" id="PF13439"/>
    </source>
</evidence>
<evidence type="ECO:0000313" key="6">
    <source>
        <dbReference type="Proteomes" id="UP001060104"/>
    </source>
</evidence>
<reference evidence="4" key="2">
    <citation type="submission" date="2022-08" db="EMBL/GenBank/DDBJ databases">
        <title>Genome Sequencing of Bacteroides fragilis Group Isolates with Nanopore Technology.</title>
        <authorList>
            <person name="Tisza M.J."/>
            <person name="Smith D."/>
            <person name="Dekker J.P."/>
        </authorList>
    </citation>
    <scope>NUCLEOTIDE SEQUENCE</scope>
    <source>
        <strain evidence="4">BFG-527</strain>
    </source>
</reference>
<keyword evidence="3" id="KW-0808">Transferase</keyword>
<dbReference type="PANTHER" id="PTHR45947">
    <property type="entry name" value="SULFOQUINOVOSYL TRANSFERASE SQD2"/>
    <property type="match status" value="1"/>
</dbReference>
<accession>A0A3E5FZP5</accession>
<sequence>MKIVELITFLAGGGAERFVVDLSNQLVKENETYLVTILDDKKETEVRNFFRSEVSDSVHYVNLGLPNGLKLSSQWRVYTVLKALNPDVIHVHMISTLKYSALATGLLSFSKKVYFSVHSDLHNGYDKGLLRLYCNTLGRLGRFKLSCLSEKNYADFKAFYSRTPVRCITNGRAPIVSTDLFGAVSNEVNQLKNNASSLLLIHVARCHPVKNQKLLIESVNILVQEGYNIDLIVVGAGFNTPEGQSIVSMACDRIHFVGPRKNVADYMLNADIFCLSSNFEGMPITLLEASLAGLPAVSTPVCGAVDLIKDGVNGFLSKSHSLEDYKNALIKAIDNYDSIKANAMSMKDNSPYTIAECARKYVEYFNE</sequence>
<feature type="domain" description="Glycosyltransferase subfamily 4-like N-terminal" evidence="2">
    <location>
        <begin position="13"/>
        <end position="171"/>
    </location>
</feature>
<reference evidence="3 5" key="1">
    <citation type="submission" date="2015-09" db="EMBL/GenBank/DDBJ databases">
        <authorList>
            <consortium name="Pathogen Informatics"/>
        </authorList>
    </citation>
    <scope>NUCLEOTIDE SEQUENCE [LARGE SCALE GENOMIC DNA]</scope>
    <source>
        <strain evidence="3 5">2789STDY5834846</strain>
    </source>
</reference>
<dbReference type="SUPFAM" id="SSF53756">
    <property type="entry name" value="UDP-Glycosyltransferase/glycogen phosphorylase"/>
    <property type="match status" value="1"/>
</dbReference>
<protein>
    <submittedName>
        <fullName evidence="3 4">Glycosyltransferase</fullName>
        <ecNumber evidence="3 4">2.4.-.-</ecNumber>
    </submittedName>
</protein>
<evidence type="ECO:0000313" key="3">
    <source>
        <dbReference type="EMBL" id="CUQ11563.1"/>
    </source>
</evidence>
<feature type="domain" description="Glycosyl transferase family 1" evidence="1">
    <location>
        <begin position="189"/>
        <end position="339"/>
    </location>
</feature>
<dbReference type="AlphaFoldDB" id="A0A174TNA3"/>
<dbReference type="InterPro" id="IPR050194">
    <property type="entry name" value="Glycosyltransferase_grp1"/>
</dbReference>
<dbReference type="RefSeq" id="WP_055271088.1">
    <property type="nucleotide sequence ID" value="NZ_CABMFH010000051.1"/>
</dbReference>
<dbReference type="EMBL" id="CZAE01000026">
    <property type="protein sequence ID" value="CUQ11563.1"/>
    <property type="molecule type" value="Genomic_DNA"/>
</dbReference>
<keyword evidence="3" id="KW-0328">Glycosyltransferase</keyword>
<dbReference type="GeneID" id="69590830"/>
<dbReference type="PANTHER" id="PTHR45947:SF3">
    <property type="entry name" value="SULFOQUINOVOSYL TRANSFERASE SQD2"/>
    <property type="match status" value="1"/>
</dbReference>
<evidence type="ECO:0000313" key="5">
    <source>
        <dbReference type="Proteomes" id="UP000095606"/>
    </source>
</evidence>
<keyword evidence="6" id="KW-1185">Reference proteome</keyword>
<dbReference type="InterPro" id="IPR001296">
    <property type="entry name" value="Glyco_trans_1"/>
</dbReference>
<proteinExistence type="predicted"/>